<evidence type="ECO:0000313" key="1">
    <source>
        <dbReference type="EMBL" id="CEG24176.1"/>
    </source>
</evidence>
<dbReference type="EMBL" id="CCXS01000001">
    <property type="protein sequence ID" value="CEG24176.1"/>
    <property type="molecule type" value="Genomic_DNA"/>
</dbReference>
<name>A0A098ES86_9BACL</name>
<accession>A0A098ES86</accession>
<dbReference type="OrthoDB" id="2678957at2"/>
<keyword evidence="2" id="KW-1185">Reference proteome</keyword>
<dbReference type="Proteomes" id="UP000043699">
    <property type="component" value="Unassembled WGS sequence"/>
</dbReference>
<proteinExistence type="predicted"/>
<evidence type="ECO:0000313" key="2">
    <source>
        <dbReference type="Proteomes" id="UP000043699"/>
    </source>
</evidence>
<dbReference type="RefSeq" id="WP_052653477.1">
    <property type="nucleotide sequence ID" value="NZ_CCXS01000001.1"/>
</dbReference>
<protein>
    <submittedName>
        <fullName evidence="1">Uncharacterized protein</fullName>
    </submittedName>
</protein>
<gene>
    <name evidence="1" type="ORF">BN1080_03196</name>
</gene>
<dbReference type="AlphaFoldDB" id="A0A098ES86"/>
<organism evidence="1 2">
    <name type="scientific">Planococcus massiliensis</name>
    <dbReference type="NCBI Taxonomy" id="1499687"/>
    <lineage>
        <taxon>Bacteria</taxon>
        <taxon>Bacillati</taxon>
        <taxon>Bacillota</taxon>
        <taxon>Bacilli</taxon>
        <taxon>Bacillales</taxon>
        <taxon>Caryophanaceae</taxon>
        <taxon>Planococcus</taxon>
    </lineage>
</organism>
<dbReference type="STRING" id="1499687.BN1080_03196"/>
<reference evidence="1 2" key="1">
    <citation type="submission" date="2014-09" db="EMBL/GenBank/DDBJ databases">
        <authorList>
            <person name="Urmite Genomes Urmite Genomes"/>
        </authorList>
    </citation>
    <scope>NUCLEOTIDE SEQUENCE [LARGE SCALE GENOMIC DNA]</scope>
    <source>
        <strain evidence="1 2">ES2</strain>
    </source>
</reference>
<sequence>MENENREEWIIKKYQQDEQMMIQLFVQWCTNHQLDPMAVYQKAYPYQEKNAALQIAIEEANAETADLEISHATMLEVLQLFGNDDLAFAVAEEIERLPKK</sequence>